<dbReference type="EnsemblBacteria" id="BAA29831">
    <property type="protein sequence ID" value="BAA29831"/>
    <property type="gene ID" value="BAA29831"/>
</dbReference>
<keyword evidence="1" id="KW-1133">Transmembrane helix</keyword>
<dbReference type="KEGG" id="pho:PH0740"/>
<keyword evidence="1" id="KW-0812">Transmembrane</keyword>
<sequence>MASKASSAYSLSTTMITLPSFATSYGLIPSISPAALTSGRIGMSLSLTNMPTSAFLAISFSALLNPPLVGSFIAWIFSHPMASATVLTTSQIGATSLLSSVSKLIPSLWLIKAIP</sequence>
<dbReference type="AlphaFoldDB" id="O58471"/>
<feature type="transmembrane region" description="Helical" evidence="1">
    <location>
        <begin position="54"/>
        <end position="77"/>
    </location>
</feature>
<keyword evidence="3" id="KW-1185">Reference proteome</keyword>
<organism evidence="2 3">
    <name type="scientific">Pyrococcus horikoshii (strain ATCC 700860 / DSM 12428 / JCM 9974 / NBRC 100139 / OT-3)</name>
    <dbReference type="NCBI Taxonomy" id="70601"/>
    <lineage>
        <taxon>Archaea</taxon>
        <taxon>Methanobacteriati</taxon>
        <taxon>Methanobacteriota</taxon>
        <taxon>Thermococci</taxon>
        <taxon>Thermococcales</taxon>
        <taxon>Thermococcaceae</taxon>
        <taxon>Pyrococcus</taxon>
    </lineage>
</organism>
<dbReference type="PIR" id="E71121">
    <property type="entry name" value="E71121"/>
</dbReference>
<dbReference type="EMBL" id="BA000001">
    <property type="protein sequence ID" value="BAA29831.1"/>
    <property type="molecule type" value="Genomic_DNA"/>
</dbReference>
<evidence type="ECO:0000313" key="2">
    <source>
        <dbReference type="EMBL" id="BAA29831.1"/>
    </source>
</evidence>
<gene>
    <name evidence="2" type="ordered locus">PH0740</name>
</gene>
<name>O58471_PYRHO</name>
<dbReference type="Proteomes" id="UP000000752">
    <property type="component" value="Chromosome"/>
</dbReference>
<evidence type="ECO:0000313" key="3">
    <source>
        <dbReference type="Proteomes" id="UP000000752"/>
    </source>
</evidence>
<proteinExistence type="predicted"/>
<keyword evidence="1" id="KW-0472">Membrane</keyword>
<protein>
    <submittedName>
        <fullName evidence="2">Uncharacterized protein</fullName>
    </submittedName>
</protein>
<evidence type="ECO:0000256" key="1">
    <source>
        <dbReference type="SAM" id="Phobius"/>
    </source>
</evidence>
<accession>O58471</accession>
<reference evidence="2 3" key="1">
    <citation type="journal article" date="1998" name="DNA Res.">
        <title>Complete sequence and gene organization of the genome of a hyper-thermophilic archaebacterium, Pyrococcus horikoshii OT3.</title>
        <authorList>
            <person name="Kawarabayasi Y."/>
            <person name="Sawada M."/>
            <person name="Horikawa H."/>
            <person name="Haikawa Y."/>
            <person name="Hino Y."/>
            <person name="Yamamoto S."/>
            <person name="Sekine M."/>
            <person name="Baba S."/>
            <person name="Kosugi H."/>
            <person name="Hosoyama A."/>
            <person name="Nagai Y."/>
            <person name="Sakai M."/>
            <person name="Ogura K."/>
            <person name="Otuka R."/>
            <person name="Nakazawa H."/>
            <person name="Takamiya M."/>
            <person name="Ohfuku Y."/>
            <person name="Funahashi T."/>
            <person name="Tanaka T."/>
            <person name="Kudoh Y."/>
            <person name="Yamazaki J."/>
            <person name="Kushida N."/>
            <person name="Oguchi A."/>
            <person name="Aoki K."/>
            <person name="Nakamura Y."/>
            <person name="Robb T.F."/>
            <person name="Horikoshi K."/>
            <person name="Masuchi Y."/>
            <person name="Shizuya H."/>
            <person name="Kikuchi H."/>
        </authorList>
    </citation>
    <scope>NUCLEOTIDE SEQUENCE [LARGE SCALE GENOMIC DNA]</scope>
    <source>
        <strain evidence="3">ATCC 700860 / DSM 12428 / JCM 9974 / NBRC 100139 / OT-3</strain>
    </source>
</reference>